<dbReference type="EC" id="2.7.8.26" evidence="5 19"/>
<comment type="similarity">
    <text evidence="4 19">Belongs to the CobS family.</text>
</comment>
<evidence type="ECO:0000313" key="20">
    <source>
        <dbReference type="EMBL" id="MCK6264929.1"/>
    </source>
</evidence>
<comment type="pathway">
    <text evidence="3 19">Cofactor biosynthesis; adenosylcobalamin biosynthesis; adenosylcobalamin from cob(II)yrinate a,c-diamide: step 7/7.</text>
</comment>
<dbReference type="GO" id="GO:0008818">
    <property type="term" value="F:cobalamin 5'-phosphate synthase activity"/>
    <property type="evidence" value="ECO:0007669"/>
    <property type="project" value="UniProtKB-UniRule"/>
</dbReference>
<evidence type="ECO:0000313" key="21">
    <source>
        <dbReference type="Proteomes" id="UP001139559"/>
    </source>
</evidence>
<dbReference type="GO" id="GO:0005886">
    <property type="term" value="C:plasma membrane"/>
    <property type="evidence" value="ECO:0007669"/>
    <property type="project" value="UniProtKB-SubCell"/>
</dbReference>
<evidence type="ECO:0000256" key="11">
    <source>
        <dbReference type="ARBA" id="ARBA00022842"/>
    </source>
</evidence>
<evidence type="ECO:0000256" key="16">
    <source>
        <dbReference type="ARBA" id="ARBA00032853"/>
    </source>
</evidence>
<keyword evidence="10 19" id="KW-0812">Transmembrane</keyword>
<dbReference type="HAMAP" id="MF_00719">
    <property type="entry name" value="CobS"/>
    <property type="match status" value="1"/>
</dbReference>
<dbReference type="PANTHER" id="PTHR34148">
    <property type="entry name" value="ADENOSYLCOBINAMIDE-GDP RIBAZOLETRANSFERASE"/>
    <property type="match status" value="1"/>
</dbReference>
<keyword evidence="7 19" id="KW-1003">Cell membrane</keyword>
<keyword evidence="21" id="KW-1185">Reference proteome</keyword>
<evidence type="ECO:0000256" key="12">
    <source>
        <dbReference type="ARBA" id="ARBA00022989"/>
    </source>
</evidence>
<evidence type="ECO:0000256" key="14">
    <source>
        <dbReference type="ARBA" id="ARBA00025228"/>
    </source>
</evidence>
<keyword evidence="13 19" id="KW-0472">Membrane</keyword>
<keyword evidence="11 19" id="KW-0460">Magnesium</keyword>
<name>A0A9X1XLC7_9VIBR</name>
<dbReference type="GO" id="GO:0051073">
    <property type="term" value="F:adenosylcobinamide-GDP ribazoletransferase activity"/>
    <property type="evidence" value="ECO:0007669"/>
    <property type="project" value="UniProtKB-UniRule"/>
</dbReference>
<dbReference type="RefSeq" id="WP_248010012.1">
    <property type="nucleotide sequence ID" value="NZ_JAJHVV010000011.1"/>
</dbReference>
<evidence type="ECO:0000256" key="1">
    <source>
        <dbReference type="ARBA" id="ARBA00001946"/>
    </source>
</evidence>
<keyword evidence="12 19" id="KW-1133">Transmembrane helix</keyword>
<evidence type="ECO:0000256" key="3">
    <source>
        <dbReference type="ARBA" id="ARBA00004663"/>
    </source>
</evidence>
<evidence type="ECO:0000256" key="19">
    <source>
        <dbReference type="HAMAP-Rule" id="MF_00719"/>
    </source>
</evidence>
<feature type="transmembrane region" description="Helical" evidence="19">
    <location>
        <begin position="203"/>
        <end position="236"/>
    </location>
</feature>
<feature type="transmembrane region" description="Helical" evidence="19">
    <location>
        <begin position="41"/>
        <end position="60"/>
    </location>
</feature>
<evidence type="ECO:0000256" key="18">
    <source>
        <dbReference type="ARBA" id="ARBA00049504"/>
    </source>
</evidence>
<evidence type="ECO:0000256" key="5">
    <source>
        <dbReference type="ARBA" id="ARBA00013200"/>
    </source>
</evidence>
<organism evidence="20 21">
    <name type="scientific">Vibrio amylolyticus</name>
    <dbReference type="NCBI Taxonomy" id="2847292"/>
    <lineage>
        <taxon>Bacteria</taxon>
        <taxon>Pseudomonadati</taxon>
        <taxon>Pseudomonadota</taxon>
        <taxon>Gammaproteobacteria</taxon>
        <taxon>Vibrionales</taxon>
        <taxon>Vibrionaceae</taxon>
        <taxon>Vibrio</taxon>
    </lineage>
</organism>
<feature type="transmembrane region" description="Helical" evidence="19">
    <location>
        <begin position="261"/>
        <end position="281"/>
    </location>
</feature>
<comment type="catalytic activity">
    <reaction evidence="17 19">
        <text>alpha-ribazole + adenosylcob(III)inamide-GDP = adenosylcob(III)alamin + GMP + H(+)</text>
        <dbReference type="Rhea" id="RHEA:16049"/>
        <dbReference type="ChEBI" id="CHEBI:10329"/>
        <dbReference type="ChEBI" id="CHEBI:15378"/>
        <dbReference type="ChEBI" id="CHEBI:18408"/>
        <dbReference type="ChEBI" id="CHEBI:58115"/>
        <dbReference type="ChEBI" id="CHEBI:60487"/>
        <dbReference type="EC" id="2.7.8.26"/>
    </reaction>
</comment>
<dbReference type="EMBL" id="JAJHVV010000011">
    <property type="protein sequence ID" value="MCK6264929.1"/>
    <property type="molecule type" value="Genomic_DNA"/>
</dbReference>
<protein>
    <recommendedName>
        <fullName evidence="6 19">Adenosylcobinamide-GDP ribazoletransferase</fullName>
        <ecNumber evidence="5 19">2.7.8.26</ecNumber>
    </recommendedName>
    <alternativeName>
        <fullName evidence="16 19">Cobalamin synthase</fullName>
    </alternativeName>
    <alternativeName>
        <fullName evidence="15 19">Cobalamin-5'-phosphate synthase</fullName>
    </alternativeName>
</protein>
<evidence type="ECO:0000256" key="4">
    <source>
        <dbReference type="ARBA" id="ARBA00010561"/>
    </source>
</evidence>
<accession>A0A9X1XLC7</accession>
<comment type="caution">
    <text evidence="20">The sequence shown here is derived from an EMBL/GenBank/DDBJ whole genome shotgun (WGS) entry which is preliminary data.</text>
</comment>
<evidence type="ECO:0000256" key="6">
    <source>
        <dbReference type="ARBA" id="ARBA00015850"/>
    </source>
</evidence>
<comment type="cofactor">
    <cofactor evidence="1 19">
        <name>Mg(2+)</name>
        <dbReference type="ChEBI" id="CHEBI:18420"/>
    </cofactor>
</comment>
<evidence type="ECO:0000256" key="9">
    <source>
        <dbReference type="ARBA" id="ARBA00022679"/>
    </source>
</evidence>
<dbReference type="AlphaFoldDB" id="A0A9X1XLC7"/>
<gene>
    <name evidence="19" type="primary">cobS</name>
    <name evidence="20" type="ORF">KP803_16745</name>
</gene>
<dbReference type="PANTHER" id="PTHR34148:SF1">
    <property type="entry name" value="ADENOSYLCOBINAMIDE-GDP RIBAZOLETRANSFERASE"/>
    <property type="match status" value="1"/>
</dbReference>
<feature type="transmembrane region" description="Helical" evidence="19">
    <location>
        <begin position="66"/>
        <end position="84"/>
    </location>
</feature>
<evidence type="ECO:0000256" key="15">
    <source>
        <dbReference type="ARBA" id="ARBA00032605"/>
    </source>
</evidence>
<keyword evidence="8 19" id="KW-0169">Cobalamin biosynthesis</keyword>
<proteinExistence type="inferred from homology"/>
<dbReference type="GO" id="GO:0009236">
    <property type="term" value="P:cobalamin biosynthetic process"/>
    <property type="evidence" value="ECO:0007669"/>
    <property type="project" value="UniProtKB-UniRule"/>
</dbReference>
<comment type="catalytic activity">
    <reaction evidence="18 19">
        <text>alpha-ribazole 5'-phosphate + adenosylcob(III)inamide-GDP = adenosylcob(III)alamin 5'-phosphate + GMP + H(+)</text>
        <dbReference type="Rhea" id="RHEA:23560"/>
        <dbReference type="ChEBI" id="CHEBI:15378"/>
        <dbReference type="ChEBI" id="CHEBI:57918"/>
        <dbReference type="ChEBI" id="CHEBI:58115"/>
        <dbReference type="ChEBI" id="CHEBI:60487"/>
        <dbReference type="ChEBI" id="CHEBI:60493"/>
        <dbReference type="EC" id="2.7.8.26"/>
    </reaction>
</comment>
<evidence type="ECO:0000256" key="13">
    <source>
        <dbReference type="ARBA" id="ARBA00023136"/>
    </source>
</evidence>
<dbReference type="Pfam" id="PF02654">
    <property type="entry name" value="CobS"/>
    <property type="match status" value="1"/>
</dbReference>
<comment type="subcellular location">
    <subcellularLocation>
        <location evidence="2 19">Cell membrane</location>
        <topology evidence="2 19">Multi-pass membrane protein</topology>
    </subcellularLocation>
</comment>
<evidence type="ECO:0000256" key="17">
    <source>
        <dbReference type="ARBA" id="ARBA00048623"/>
    </source>
</evidence>
<comment type="function">
    <text evidence="14 19">Joins adenosylcobinamide-GDP and alpha-ribazole to generate adenosylcobalamin (Ado-cobalamin). Also synthesizes adenosylcobalamin 5'-phosphate from adenosylcobinamide-GDP and alpha-ribazole 5'-phosphate.</text>
</comment>
<dbReference type="NCBIfam" id="TIGR00317">
    <property type="entry name" value="cobS"/>
    <property type="match status" value="1"/>
</dbReference>
<feature type="transmembrane region" description="Helical" evidence="19">
    <location>
        <begin position="157"/>
        <end position="182"/>
    </location>
</feature>
<dbReference type="NCBIfam" id="NF001277">
    <property type="entry name" value="PRK00235.1-3"/>
    <property type="match status" value="1"/>
</dbReference>
<keyword evidence="9 19" id="KW-0808">Transferase</keyword>
<evidence type="ECO:0000256" key="7">
    <source>
        <dbReference type="ARBA" id="ARBA00022475"/>
    </source>
</evidence>
<feature type="transmembrane region" description="Helical" evidence="19">
    <location>
        <begin position="114"/>
        <end position="137"/>
    </location>
</feature>
<dbReference type="InterPro" id="IPR003805">
    <property type="entry name" value="CobS"/>
</dbReference>
<reference evidence="20" key="1">
    <citation type="submission" date="2021-11" db="EMBL/GenBank/DDBJ databases">
        <title>Vibrio ZSDE26 sp. nov. and Vibrio ZSDZ34 sp. nov., isolated from coastal seawater in Qingdao.</title>
        <authorList>
            <person name="Zhang P."/>
        </authorList>
    </citation>
    <scope>NUCLEOTIDE SEQUENCE</scope>
    <source>
        <strain evidence="20">ZSDE26</strain>
    </source>
</reference>
<dbReference type="Proteomes" id="UP001139559">
    <property type="component" value="Unassembled WGS sequence"/>
</dbReference>
<evidence type="ECO:0000256" key="10">
    <source>
        <dbReference type="ARBA" id="ARBA00022692"/>
    </source>
</evidence>
<sequence>MVSRLRYQLELFWLALSFFSRLPIPKSTPYNDERMNRSGRYFAVVGALLGGLCGLVYWLVSMLLPSEVAIFITMVFSLLLTGAFHEDGLADMADGIGGGMTQERRLTIMKDSRIGTYGASALAMALLGKFILLSFIANTAGNQYQFLGATGTATIPTVALTLIIAYTISRTLAASLIYDMPYVTEESNSKSKPLAQKQTTGELIFLVFCSVIVGLMLSPIAFITVTVVLIVFRFFFKQWLISRIGGFTGDCLGAAQQLSELLIYLILVGFIHNNMSLFGGWL</sequence>
<evidence type="ECO:0000256" key="8">
    <source>
        <dbReference type="ARBA" id="ARBA00022573"/>
    </source>
</evidence>
<evidence type="ECO:0000256" key="2">
    <source>
        <dbReference type="ARBA" id="ARBA00004651"/>
    </source>
</evidence>